<keyword evidence="3" id="KW-1185">Reference proteome</keyword>
<organism evidence="2 3">
    <name type="scientific">Paraburkholderia acidisoli</name>
    <dbReference type="NCBI Taxonomy" id="2571748"/>
    <lineage>
        <taxon>Bacteria</taxon>
        <taxon>Pseudomonadati</taxon>
        <taxon>Pseudomonadota</taxon>
        <taxon>Betaproteobacteria</taxon>
        <taxon>Burkholderiales</taxon>
        <taxon>Burkholderiaceae</taxon>
        <taxon>Paraburkholderia</taxon>
    </lineage>
</organism>
<evidence type="ECO:0000259" key="1">
    <source>
        <dbReference type="Pfam" id="PF02538"/>
    </source>
</evidence>
<dbReference type="PANTHER" id="PTHR11365">
    <property type="entry name" value="5-OXOPROLINASE RELATED"/>
    <property type="match status" value="1"/>
</dbReference>
<proteinExistence type="predicted"/>
<sequence length="583" mass="62474">MNAQPASLANKPVAKAASRAKVNPITLEVVTNSLIAYAEEMALALCKSAYNMMIYEVRDFCCGLIDTEGRMICQNEGGLPIFLADLGIAVLDGIERYGLDGFSPGDVIIMNHGGVCGQHLNNVVVYTPCFFEGRVVAFAANRAHWADVGGLRTGFGNVQTYEIYHEGIQMRSIKIYDAGRRNEGVWQMITDNVRFPDASLGDLRAQMAACQLGSRRLAELFGRFSVQTVNDCIAASWDQAEAEARAVVERIPDGVYTAESRLDSDGRRLDVPLRVKVKVVVEGSNLTIDYSEMNEQVPGPLNSGYSGGLSAARVAFKCITMPHAPVNEGCFRALTLISPEGTMLNARPPAALGLWSIALPTVIDTLLRALAIALPDFVPAAHKGDMGGCSFYGQREESGDRYVLMNILGGGWGGRAESDGASASVSICQGDVRNTPVELQEIRYPFLVDRHELREDSGGAGRHRGGLGVVLSYRALQKSTVNINLERIIDPPWGAEGGRPGASNVAVIQRADGTERSVTKESNIPLGAGDVVTFWTAGGGGFGKPQERDADALAHDLKLGYVSAARVSSDYGVTVEAVTEAAQ</sequence>
<evidence type="ECO:0000313" key="3">
    <source>
        <dbReference type="Proteomes" id="UP000433577"/>
    </source>
</evidence>
<dbReference type="KEGG" id="pacs:FAZ98_30850"/>
<dbReference type="GO" id="GO:0005829">
    <property type="term" value="C:cytosol"/>
    <property type="evidence" value="ECO:0007669"/>
    <property type="project" value="TreeGrafter"/>
</dbReference>
<dbReference type="Proteomes" id="UP000433577">
    <property type="component" value="Chromosome 4"/>
</dbReference>
<dbReference type="GO" id="GO:0017168">
    <property type="term" value="F:5-oxoprolinase (ATP-hydrolyzing) activity"/>
    <property type="evidence" value="ECO:0007669"/>
    <property type="project" value="TreeGrafter"/>
</dbReference>
<dbReference type="Pfam" id="PF02538">
    <property type="entry name" value="Hydantoinase_B"/>
    <property type="match status" value="1"/>
</dbReference>
<dbReference type="RefSeq" id="WP_158957414.1">
    <property type="nucleotide sequence ID" value="NZ_CP046916.1"/>
</dbReference>
<dbReference type="EMBL" id="CP046916">
    <property type="protein sequence ID" value="QGZ66209.1"/>
    <property type="molecule type" value="Genomic_DNA"/>
</dbReference>
<gene>
    <name evidence="2" type="ORF">FAZ98_30850</name>
</gene>
<dbReference type="AlphaFoldDB" id="A0A7Z2GR64"/>
<dbReference type="InterPro" id="IPR045079">
    <property type="entry name" value="Oxoprolinase-like"/>
</dbReference>
<dbReference type="GO" id="GO:0006749">
    <property type="term" value="P:glutathione metabolic process"/>
    <property type="evidence" value="ECO:0007669"/>
    <property type="project" value="TreeGrafter"/>
</dbReference>
<dbReference type="InterPro" id="IPR003692">
    <property type="entry name" value="Hydantoinase_B"/>
</dbReference>
<dbReference type="PANTHER" id="PTHR11365:SF23">
    <property type="entry name" value="HYPOTHETICAL 5-OXOPROLINASE (EUROFUNG)-RELATED"/>
    <property type="match status" value="1"/>
</dbReference>
<name>A0A7Z2GR64_9BURK</name>
<dbReference type="OrthoDB" id="8612863at2"/>
<accession>A0A7Z2GR64</accession>
<protein>
    <submittedName>
        <fullName evidence="2">Hydantoinase B/oxoprolinase family protein</fullName>
    </submittedName>
</protein>
<reference evidence="2 3" key="1">
    <citation type="submission" date="2019-12" db="EMBL/GenBank/DDBJ databases">
        <title>Paraburkholderia acidiphila 7Q-K02 sp. nov and Paraburkholderia acidisoli DHF22 sp. nov., two strains isolated from forest soil.</title>
        <authorList>
            <person name="Gao Z."/>
            <person name="Qiu L."/>
        </authorList>
    </citation>
    <scope>NUCLEOTIDE SEQUENCE [LARGE SCALE GENOMIC DNA]</scope>
    <source>
        <strain evidence="2 3">DHF22</strain>
    </source>
</reference>
<feature type="domain" description="Hydantoinase B/oxoprolinase" evidence="1">
    <location>
        <begin position="23"/>
        <end position="545"/>
    </location>
</feature>
<evidence type="ECO:0000313" key="2">
    <source>
        <dbReference type="EMBL" id="QGZ66209.1"/>
    </source>
</evidence>